<evidence type="ECO:0000259" key="9">
    <source>
        <dbReference type="SMART" id="SM00085"/>
    </source>
</evidence>
<organism evidence="10 11">
    <name type="scientific">Tetraodon nigroviridis</name>
    <name type="common">Spotted green pufferfish</name>
    <name type="synonym">Chelonodon nigroviridis</name>
    <dbReference type="NCBI Taxonomy" id="99883"/>
    <lineage>
        <taxon>Eukaryota</taxon>
        <taxon>Metazoa</taxon>
        <taxon>Chordata</taxon>
        <taxon>Craniata</taxon>
        <taxon>Vertebrata</taxon>
        <taxon>Euteleostomi</taxon>
        <taxon>Actinopterygii</taxon>
        <taxon>Neopterygii</taxon>
        <taxon>Teleostei</taxon>
        <taxon>Neoteleostei</taxon>
        <taxon>Acanthomorphata</taxon>
        <taxon>Eupercaria</taxon>
        <taxon>Tetraodontiformes</taxon>
        <taxon>Tetradontoidea</taxon>
        <taxon>Tetraodontidae</taxon>
        <taxon>Tetraodon</taxon>
    </lineage>
</organism>
<dbReference type="Gene3D" id="1.20.90.10">
    <property type="entry name" value="Phospholipase A2 domain"/>
    <property type="match status" value="1"/>
</dbReference>
<dbReference type="GO" id="GO:0050482">
    <property type="term" value="P:arachidonate secretion"/>
    <property type="evidence" value="ECO:0007669"/>
    <property type="project" value="InterPro"/>
</dbReference>
<feature type="binding site" evidence="6">
    <location>
        <position position="59"/>
    </location>
    <ligand>
        <name>Ca(2+)</name>
        <dbReference type="ChEBI" id="CHEBI:29108"/>
    </ligand>
</feature>
<dbReference type="FunFam" id="1.20.90.10:FF:000007">
    <property type="entry name" value="Acidic phospholipase A2"/>
    <property type="match status" value="1"/>
</dbReference>
<dbReference type="InterPro" id="IPR001211">
    <property type="entry name" value="PLA2"/>
</dbReference>
<accession>H3D1N0</accession>
<dbReference type="PRINTS" id="PR00389">
    <property type="entry name" value="PHPHLIPASEA2"/>
</dbReference>
<evidence type="ECO:0000256" key="7">
    <source>
        <dbReference type="PIRSR" id="PIRSR601211-3"/>
    </source>
</evidence>
<feature type="disulfide bond" evidence="7">
    <location>
        <begin position="88"/>
        <end position="116"/>
    </location>
</feature>
<keyword evidence="6" id="KW-0479">Metal-binding</keyword>
<evidence type="ECO:0000256" key="8">
    <source>
        <dbReference type="RuleBase" id="RU361236"/>
    </source>
</evidence>
<feature type="disulfide bond" evidence="7">
    <location>
        <begin position="109"/>
        <end position="121"/>
    </location>
</feature>
<comment type="subcellular location">
    <subcellularLocation>
        <location evidence="1 8">Secreted</location>
    </subcellularLocation>
</comment>
<feature type="disulfide bond" evidence="7">
    <location>
        <begin position="56"/>
        <end position="72"/>
    </location>
</feature>
<dbReference type="SUPFAM" id="SSF48619">
    <property type="entry name" value="Phospholipase A2, PLA2"/>
    <property type="match status" value="1"/>
</dbReference>
<feature type="active site" evidence="5">
    <location>
        <position position="124"/>
    </location>
</feature>
<keyword evidence="6 8" id="KW-0106">Calcium</keyword>
<keyword evidence="3 8" id="KW-0964">Secreted</keyword>
<evidence type="ECO:0000256" key="4">
    <source>
        <dbReference type="ARBA" id="ARBA00023157"/>
    </source>
</evidence>
<evidence type="ECO:0000313" key="11">
    <source>
        <dbReference type="Proteomes" id="UP000007303"/>
    </source>
</evidence>
<dbReference type="InterPro" id="IPR033112">
    <property type="entry name" value="PLA2_Asp_AS"/>
</dbReference>
<feature type="binding site" evidence="6">
    <location>
        <position position="57"/>
    </location>
    <ligand>
        <name>Ca(2+)</name>
        <dbReference type="ChEBI" id="CHEBI:29108"/>
    </ligand>
</feature>
<dbReference type="HOGENOM" id="CLU_090683_1_1_1"/>
<feature type="disulfide bond" evidence="7">
    <location>
        <begin position="78"/>
        <end position="123"/>
    </location>
</feature>
<comment type="cofactor">
    <cofactor evidence="6">
        <name>Ca(2+)</name>
        <dbReference type="ChEBI" id="CHEBI:29108"/>
    </cofactor>
    <text evidence="6">Binds 1 Ca(2+) ion per subunit.</text>
</comment>
<feature type="binding site" evidence="6">
    <location>
        <position position="76"/>
    </location>
    <ligand>
        <name>Ca(2+)</name>
        <dbReference type="ChEBI" id="CHEBI:29108"/>
    </ligand>
</feature>
<comment type="catalytic activity">
    <reaction evidence="8">
        <text>a 1,2-diacyl-sn-glycero-3-phosphocholine + H2O = a 1-acyl-sn-glycero-3-phosphocholine + a fatty acid + H(+)</text>
        <dbReference type="Rhea" id="RHEA:15801"/>
        <dbReference type="ChEBI" id="CHEBI:15377"/>
        <dbReference type="ChEBI" id="CHEBI:15378"/>
        <dbReference type="ChEBI" id="CHEBI:28868"/>
        <dbReference type="ChEBI" id="CHEBI:57643"/>
        <dbReference type="ChEBI" id="CHEBI:58168"/>
        <dbReference type="EC" id="3.1.1.4"/>
    </reaction>
</comment>
<dbReference type="SMART" id="SM00085">
    <property type="entry name" value="PA2c"/>
    <property type="match status" value="1"/>
</dbReference>
<keyword evidence="11" id="KW-1185">Reference proteome</keyword>
<reference evidence="10" key="2">
    <citation type="submission" date="2025-08" db="UniProtKB">
        <authorList>
            <consortium name="Ensembl"/>
        </authorList>
    </citation>
    <scope>IDENTIFICATION</scope>
</reference>
<dbReference type="GO" id="GO:0047498">
    <property type="term" value="F:calcium-dependent phospholipase A2 activity"/>
    <property type="evidence" value="ECO:0007669"/>
    <property type="project" value="TreeGrafter"/>
</dbReference>
<feature type="disulfide bond" evidence="7">
    <location>
        <begin position="71"/>
        <end position="130"/>
    </location>
</feature>
<feature type="signal peptide" evidence="8">
    <location>
        <begin position="1"/>
        <end position="23"/>
    </location>
</feature>
<dbReference type="Pfam" id="PF00068">
    <property type="entry name" value="Phospholip_A2_1"/>
    <property type="match status" value="1"/>
</dbReference>
<dbReference type="PROSITE" id="PS00119">
    <property type="entry name" value="PA2_ASP"/>
    <property type="match status" value="1"/>
</dbReference>
<dbReference type="InterPro" id="IPR016090">
    <property type="entry name" value="PLA2-like_dom"/>
</dbReference>
<dbReference type="GO" id="GO:0005576">
    <property type="term" value="C:extracellular region"/>
    <property type="evidence" value="ECO:0007669"/>
    <property type="project" value="UniProtKB-SubCell"/>
</dbReference>
<dbReference type="Ensembl" id="ENSTNIT00000014617.1">
    <property type="protein sequence ID" value="ENSTNIP00000014418.1"/>
    <property type="gene ID" value="ENSTNIG00000011471.1"/>
</dbReference>
<comment type="similarity">
    <text evidence="2">Belongs to the phospholipase A2 family. Group I subfamily. D49 sub-subfamily.</text>
</comment>
<evidence type="ECO:0000256" key="3">
    <source>
        <dbReference type="ARBA" id="ARBA00022525"/>
    </source>
</evidence>
<dbReference type="GO" id="GO:0005543">
    <property type="term" value="F:phospholipid binding"/>
    <property type="evidence" value="ECO:0007669"/>
    <property type="project" value="TreeGrafter"/>
</dbReference>
<dbReference type="InterPro" id="IPR036444">
    <property type="entry name" value="PLipase_A2_dom_sf"/>
</dbReference>
<protein>
    <recommendedName>
        <fullName evidence="8">Phospholipase A2</fullName>
        <ecNumber evidence="8">3.1.1.4</ecNumber>
    </recommendedName>
</protein>
<dbReference type="GO" id="GO:0005509">
    <property type="term" value="F:calcium ion binding"/>
    <property type="evidence" value="ECO:0007669"/>
    <property type="project" value="InterPro"/>
</dbReference>
<feature type="domain" description="Phospholipase A2-like central" evidence="9">
    <location>
        <begin position="29"/>
        <end position="149"/>
    </location>
</feature>
<name>H3D1N0_TETNG</name>
<evidence type="ECO:0000256" key="6">
    <source>
        <dbReference type="PIRSR" id="PIRSR601211-2"/>
    </source>
</evidence>
<dbReference type="InterPro" id="IPR033113">
    <property type="entry name" value="PLA2_histidine"/>
</dbReference>
<dbReference type="GO" id="GO:0006644">
    <property type="term" value="P:phospholipid metabolic process"/>
    <property type="evidence" value="ECO:0007669"/>
    <property type="project" value="InterPro"/>
</dbReference>
<evidence type="ECO:0000256" key="1">
    <source>
        <dbReference type="ARBA" id="ARBA00004613"/>
    </source>
</evidence>
<dbReference type="GO" id="GO:0016042">
    <property type="term" value="P:lipid catabolic process"/>
    <property type="evidence" value="ECO:0007669"/>
    <property type="project" value="InterPro"/>
</dbReference>
<evidence type="ECO:0000256" key="5">
    <source>
        <dbReference type="PIRSR" id="PIRSR601211-1"/>
    </source>
</evidence>
<keyword evidence="4 7" id="KW-1015">Disulfide bond</keyword>
<dbReference type="CDD" id="cd00125">
    <property type="entry name" value="PLA2c"/>
    <property type="match status" value="1"/>
</dbReference>
<reference evidence="10" key="3">
    <citation type="submission" date="2025-09" db="UniProtKB">
        <authorList>
            <consortium name="Ensembl"/>
        </authorList>
    </citation>
    <scope>IDENTIFICATION</scope>
</reference>
<feature type="chain" id="PRO_5001390628" description="Phospholipase A2" evidence="8">
    <location>
        <begin position="24"/>
        <end position="150"/>
    </location>
</feature>
<dbReference type="GeneTree" id="ENSGT00940000154885"/>
<dbReference type="EC" id="3.1.1.4" evidence="8"/>
<keyword evidence="8" id="KW-0732">Signal</keyword>
<proteinExistence type="inferred from homology"/>
<evidence type="ECO:0000313" key="10">
    <source>
        <dbReference type="Ensembl" id="ENSTNIP00000014418.1"/>
    </source>
</evidence>
<dbReference type="Proteomes" id="UP000007303">
    <property type="component" value="Unassembled WGS sequence"/>
</dbReference>
<keyword evidence="8" id="KW-0443">Lipid metabolism</keyword>
<sequence length="150" mass="16700">MKVTGVLLLLAGMCVCSFSVVSGTFRSRALWHFGQMIECVQPGINALRYNEYGCWCGVGGSGTPVDDVDRCCRTHDKCYEASREVPGCAEILPYIIDYEFTCSNQQVTCSAINDPCEATVCECDRVAAHCFAQYPYNPEYKNLDPQYCRS</sequence>
<dbReference type="OMA" id="NEYGCWC"/>
<keyword evidence="8" id="KW-0378">Hydrolase</keyword>
<dbReference type="AlphaFoldDB" id="H3D1N0"/>
<evidence type="ECO:0000256" key="2">
    <source>
        <dbReference type="ARBA" id="ARBA00007892"/>
    </source>
</evidence>
<reference evidence="11" key="1">
    <citation type="journal article" date="2004" name="Nature">
        <title>Genome duplication in the teleost fish Tetraodon nigroviridis reveals the early vertebrate proto-karyotype.</title>
        <authorList>
            <person name="Jaillon O."/>
            <person name="Aury J.-M."/>
            <person name="Brunet F."/>
            <person name="Petit J.-L."/>
            <person name="Stange-Thomann N."/>
            <person name="Mauceli E."/>
            <person name="Bouneau L."/>
            <person name="Fischer C."/>
            <person name="Ozouf-Costaz C."/>
            <person name="Bernot A."/>
            <person name="Nicaud S."/>
            <person name="Jaffe D."/>
            <person name="Fisher S."/>
            <person name="Lutfalla G."/>
            <person name="Dossat C."/>
            <person name="Segurens B."/>
            <person name="Dasilva C."/>
            <person name="Salanoubat M."/>
            <person name="Levy M."/>
            <person name="Boudet N."/>
            <person name="Castellano S."/>
            <person name="Anthouard V."/>
            <person name="Jubin C."/>
            <person name="Castelli V."/>
            <person name="Katinka M."/>
            <person name="Vacherie B."/>
            <person name="Biemont C."/>
            <person name="Skalli Z."/>
            <person name="Cattolico L."/>
            <person name="Poulain J."/>
            <person name="De Berardinis V."/>
            <person name="Cruaud C."/>
            <person name="Duprat S."/>
            <person name="Brottier P."/>
            <person name="Coutanceau J.-P."/>
            <person name="Gouzy J."/>
            <person name="Parra G."/>
            <person name="Lardier G."/>
            <person name="Chapple C."/>
            <person name="McKernan K.J."/>
            <person name="McEwan P."/>
            <person name="Bosak S."/>
            <person name="Kellis M."/>
            <person name="Volff J.-N."/>
            <person name="Guigo R."/>
            <person name="Zody M.C."/>
            <person name="Mesirov J."/>
            <person name="Lindblad-Toh K."/>
            <person name="Birren B."/>
            <person name="Nusbaum C."/>
            <person name="Kahn D."/>
            <person name="Robinson-Rechavi M."/>
            <person name="Laudet V."/>
            <person name="Schachter V."/>
            <person name="Quetier F."/>
            <person name="Saurin W."/>
            <person name="Scarpelli C."/>
            <person name="Wincker P."/>
            <person name="Lander E.S."/>
            <person name="Weissenbach J."/>
            <person name="Roest Crollius H."/>
        </authorList>
    </citation>
    <scope>NUCLEOTIDE SEQUENCE [LARGE SCALE GENOMIC DNA]</scope>
</reference>
<dbReference type="PROSITE" id="PS00118">
    <property type="entry name" value="PA2_HIS"/>
    <property type="match status" value="1"/>
</dbReference>
<dbReference type="PANTHER" id="PTHR11716">
    <property type="entry name" value="PHOSPHOLIPASE A2 FAMILY MEMBER"/>
    <property type="match status" value="1"/>
</dbReference>
<dbReference type="PANTHER" id="PTHR11716:SF106">
    <property type="entry name" value="PHOSPHOLIPASE A2 A2-ACTITOXIN-UCS2A-LIKE"/>
    <property type="match status" value="1"/>
</dbReference>
<dbReference type="InParanoid" id="H3D1N0"/>
<feature type="active site" evidence="5">
    <location>
        <position position="75"/>
    </location>
</feature>
<dbReference type="STRING" id="99883.ENSTNIP00000014418"/>